<keyword evidence="3" id="KW-1185">Reference proteome</keyword>
<dbReference type="InterPro" id="IPR013670">
    <property type="entry name" value="EcoEI_R_C_dom"/>
</dbReference>
<protein>
    <submittedName>
        <fullName evidence="2">Type I restriction enzyme R subunit</fullName>
    </submittedName>
</protein>
<dbReference type="InterPro" id="IPR006935">
    <property type="entry name" value="Helicase/UvrB_N"/>
</dbReference>
<dbReference type="GO" id="GO:0006304">
    <property type="term" value="P:DNA modification"/>
    <property type="evidence" value="ECO:0007669"/>
    <property type="project" value="InterPro"/>
</dbReference>
<dbReference type="GO" id="GO:0005829">
    <property type="term" value="C:cytosol"/>
    <property type="evidence" value="ECO:0007669"/>
    <property type="project" value="TreeGrafter"/>
</dbReference>
<dbReference type="OrthoDB" id="9759819at2"/>
<evidence type="ECO:0000313" key="2">
    <source>
        <dbReference type="EMBL" id="PKV75297.1"/>
    </source>
</evidence>
<dbReference type="Gene3D" id="3.40.50.300">
    <property type="entry name" value="P-loop containing nucleotide triphosphate hydrolases"/>
    <property type="match status" value="2"/>
</dbReference>
<dbReference type="GO" id="GO:0016787">
    <property type="term" value="F:hydrolase activity"/>
    <property type="evidence" value="ECO:0007669"/>
    <property type="project" value="InterPro"/>
</dbReference>
<dbReference type="Gene3D" id="3.90.1570.30">
    <property type="match status" value="1"/>
</dbReference>
<dbReference type="PANTHER" id="PTHR47396">
    <property type="entry name" value="TYPE I RESTRICTION ENZYME ECOKI R PROTEIN"/>
    <property type="match status" value="1"/>
</dbReference>
<dbReference type="Pfam" id="PF13588">
    <property type="entry name" value="HSDR_N_2"/>
    <property type="match status" value="1"/>
</dbReference>
<dbReference type="InterPro" id="IPR014001">
    <property type="entry name" value="Helicase_ATP-bd"/>
</dbReference>
<dbReference type="SMART" id="SM00487">
    <property type="entry name" value="DEXDc"/>
    <property type="match status" value="1"/>
</dbReference>
<dbReference type="EMBL" id="PJMU01000001">
    <property type="protein sequence ID" value="PKV75297.1"/>
    <property type="molecule type" value="Genomic_DNA"/>
</dbReference>
<dbReference type="InterPro" id="IPR050742">
    <property type="entry name" value="Helicase_Restrict-Modif_Enz"/>
</dbReference>
<reference evidence="2 3" key="1">
    <citation type="submission" date="2017-12" db="EMBL/GenBank/DDBJ databases">
        <title>Genomic Encyclopedia of Type Strains, Phase III (KMG-III): the genomes of soil and plant-associated and newly described type strains.</title>
        <authorList>
            <person name="Whitman W."/>
        </authorList>
    </citation>
    <scope>NUCLEOTIDE SEQUENCE [LARGE SCALE GENOMIC DNA]</scope>
    <source>
        <strain evidence="2 3">LP43</strain>
    </source>
</reference>
<dbReference type="Pfam" id="PF08463">
    <property type="entry name" value="EcoEI_R_C"/>
    <property type="match status" value="1"/>
</dbReference>
<dbReference type="InterPro" id="IPR029464">
    <property type="entry name" value="HSDR_N"/>
</dbReference>
<name>A0A2N3V104_9BACT</name>
<dbReference type="Pfam" id="PF04851">
    <property type="entry name" value="ResIII"/>
    <property type="match status" value="1"/>
</dbReference>
<dbReference type="CDD" id="cd18799">
    <property type="entry name" value="SF2_C_EcoAI-like"/>
    <property type="match status" value="1"/>
</dbReference>
<dbReference type="PROSITE" id="PS51192">
    <property type="entry name" value="HELICASE_ATP_BIND_1"/>
    <property type="match status" value="1"/>
</dbReference>
<dbReference type="NCBIfam" id="NF046051">
    <property type="entry name" value="restrict_EcoAI"/>
    <property type="match status" value="1"/>
</dbReference>
<dbReference type="GO" id="GO:0003677">
    <property type="term" value="F:DNA binding"/>
    <property type="evidence" value="ECO:0007669"/>
    <property type="project" value="InterPro"/>
</dbReference>
<dbReference type="InterPro" id="IPR001650">
    <property type="entry name" value="Helicase_C-like"/>
</dbReference>
<comment type="caution">
    <text evidence="2">The sequence shown here is derived from an EMBL/GenBank/DDBJ whole genome shotgun (WGS) entry which is preliminary data.</text>
</comment>
<dbReference type="PANTHER" id="PTHR47396:SF1">
    <property type="entry name" value="ATP-DEPENDENT HELICASE IRC3-RELATED"/>
    <property type="match status" value="1"/>
</dbReference>
<dbReference type="RefSeq" id="WP_101442549.1">
    <property type="nucleotide sequence ID" value="NZ_PJMU01000001.1"/>
</dbReference>
<dbReference type="AlphaFoldDB" id="A0A2N3V104"/>
<dbReference type="InterPro" id="IPR027417">
    <property type="entry name" value="P-loop_NTPase"/>
</dbReference>
<gene>
    <name evidence="2" type="ORF">BD749_0235</name>
</gene>
<dbReference type="SUPFAM" id="SSF52540">
    <property type="entry name" value="P-loop containing nucleoside triphosphate hydrolases"/>
    <property type="match status" value="1"/>
</dbReference>
<accession>A0A2N3V104</accession>
<dbReference type="CDD" id="cd18032">
    <property type="entry name" value="DEXHc_RE_I_III_res"/>
    <property type="match status" value="1"/>
</dbReference>
<evidence type="ECO:0000313" key="3">
    <source>
        <dbReference type="Proteomes" id="UP000233782"/>
    </source>
</evidence>
<evidence type="ECO:0000259" key="1">
    <source>
        <dbReference type="PROSITE" id="PS51192"/>
    </source>
</evidence>
<sequence>MNEAETRATYIDPALKAAGWGVVEGSRIRMEFPITKGRLIGFGQKEPAVKADYVLQYRNRYLAVIEAKKKSCDYTEGVAQAKSYAEKLKIRYTYSTNGLKIYGIDMHEATEGDITAFPSPEELWHMVFGEEQKNKPQQLEIKKRLLAIPFEDKGGAWQPRYYQDIAITRVLEAVAEGRDRILLTLATGTGKTAIAFQIAWKLFNAKWNIKGDNQRSPRILFLADRNILADQAFNAFSAFEEDALVRISPKEIKKKGKVPKNASVFFTIFQTFMSGPNGTPYFGDYEPDFFDFIIIDECHRGGANDESTWRAIMEYFKPAYQLGLTATPKRKKFNADTYKYFGKPVYTYSLKDGINDGFLTPFKIKQIQTTGDEYVYTSDDEVLEGEVEEGKTYGIEDQNRIIEIMELEAYRVKTFMSLIDQSQKTLVFCASQTHALAVRNLINQVSTSKNPNYCHRVTADDGELGEKQLRYFQDNEKSIPTVLTTSQKLSTGVDAPEIRNIVLLRPVKQIIEFKQIVGRGTRLYDGKDHFTIYDFVKAYKNFQDPEWDGEPLEPEEPEPGPKPQPCEICGHNPCICPKEPPAPCTVCRNSPCVCDEPGKSMIKIKLADGKTRSLQHMVTTSFWSPEGKPISAEEFLHNMFGTLPDLFKSEEELREIWSKPSTRKKLLEELKERGFAKAQLKEFQKVLHAEDSDLYDVLAYVAFRASMEDRDIRAHNAKIHLKNYNPKQQEFLNFVLKQYVNDGVEELDEEKLSQLLVLKYSAIADAKKELGDIPSIRNAFIGFQSYLYGSRVAV</sequence>
<dbReference type="GO" id="GO:0005524">
    <property type="term" value="F:ATP binding"/>
    <property type="evidence" value="ECO:0007669"/>
    <property type="project" value="InterPro"/>
</dbReference>
<dbReference type="Proteomes" id="UP000233782">
    <property type="component" value="Unassembled WGS sequence"/>
</dbReference>
<feature type="domain" description="Helicase ATP-binding" evidence="1">
    <location>
        <begin position="172"/>
        <end position="335"/>
    </location>
</feature>
<dbReference type="Pfam" id="PF00271">
    <property type="entry name" value="Helicase_C"/>
    <property type="match status" value="1"/>
</dbReference>
<proteinExistence type="predicted"/>
<organism evidence="2 3">
    <name type="scientific">Pontibacter ramchanderi</name>
    <dbReference type="NCBI Taxonomy" id="1179743"/>
    <lineage>
        <taxon>Bacteria</taxon>
        <taxon>Pseudomonadati</taxon>
        <taxon>Bacteroidota</taxon>
        <taxon>Cytophagia</taxon>
        <taxon>Cytophagales</taxon>
        <taxon>Hymenobacteraceae</taxon>
        <taxon>Pontibacter</taxon>
    </lineage>
</organism>